<evidence type="ECO:0000256" key="5">
    <source>
        <dbReference type="ARBA" id="ARBA00022898"/>
    </source>
</evidence>
<dbReference type="InterPro" id="IPR015424">
    <property type="entry name" value="PyrdxlP-dep_Trfase"/>
</dbReference>
<sequence>MTLPIVGHLDPEFFQVMDDVGDMLREVYHTENFMTLPLSSTGTGAMEAACANVLERGDTMIVCRNGFFGDRLADIAKRCGAKTHIVDSPWGKPVDLDTLASELDKHPNVKAVGMVHAETSTGVLTPLQDFVDLVHRKGALIIVDAVTSLGGHEVRMDDWDLDVCYSASQKCLGAPPGLAPISFGPRAMDVIRSRKSDVRAFTST</sequence>
<dbReference type="EC" id="2.6.1.51" evidence="7"/>
<dbReference type="GO" id="GO:0019265">
    <property type="term" value="P:glycine biosynthetic process, by transamination of glyoxylate"/>
    <property type="evidence" value="ECO:0007669"/>
    <property type="project" value="TreeGrafter"/>
</dbReference>
<comment type="cofactor">
    <cofactor evidence="1">
        <name>pyridoxal 5'-phosphate</name>
        <dbReference type="ChEBI" id="CHEBI:597326"/>
    </cofactor>
</comment>
<proteinExistence type="inferred from homology"/>
<dbReference type="PANTHER" id="PTHR21152:SF40">
    <property type="entry name" value="ALANINE--GLYOXYLATE AMINOTRANSFERASE"/>
    <property type="match status" value="1"/>
</dbReference>
<dbReference type="GO" id="GO:0004760">
    <property type="term" value="F:L-serine-pyruvate transaminase activity"/>
    <property type="evidence" value="ECO:0007669"/>
    <property type="project" value="UniProtKB-EC"/>
</dbReference>
<dbReference type="GO" id="GO:0005777">
    <property type="term" value="C:peroxisome"/>
    <property type="evidence" value="ECO:0007669"/>
    <property type="project" value="TreeGrafter"/>
</dbReference>
<evidence type="ECO:0000256" key="4">
    <source>
        <dbReference type="ARBA" id="ARBA00022679"/>
    </source>
</evidence>
<dbReference type="InterPro" id="IPR015421">
    <property type="entry name" value="PyrdxlP-dep_Trfase_major"/>
</dbReference>
<accession>A0A160V8F8</accession>
<evidence type="ECO:0000259" key="6">
    <source>
        <dbReference type="Pfam" id="PF00266"/>
    </source>
</evidence>
<keyword evidence="4 7" id="KW-0808">Transferase</keyword>
<feature type="domain" description="Aminotransferase class V" evidence="6">
    <location>
        <begin position="8"/>
        <end position="178"/>
    </location>
</feature>
<keyword evidence="5" id="KW-0663">Pyridoxal phosphate</keyword>
<dbReference type="InterPro" id="IPR000192">
    <property type="entry name" value="Aminotrans_V_dom"/>
</dbReference>
<dbReference type="PANTHER" id="PTHR21152">
    <property type="entry name" value="AMINOTRANSFERASE CLASS V"/>
    <property type="match status" value="1"/>
</dbReference>
<comment type="similarity">
    <text evidence="2">Belongs to the class-V pyridoxal-phosphate-dependent aminotransferase family.</text>
</comment>
<dbReference type="EMBL" id="FAXA01000079">
    <property type="protein sequence ID" value="CUV01465.1"/>
    <property type="molecule type" value="Genomic_DNA"/>
</dbReference>
<dbReference type="Gene3D" id="3.40.640.10">
    <property type="entry name" value="Type I PLP-dependent aspartate aminotransferase-like (Major domain)"/>
    <property type="match status" value="1"/>
</dbReference>
<evidence type="ECO:0000256" key="2">
    <source>
        <dbReference type="ARBA" id="ARBA00009236"/>
    </source>
</evidence>
<evidence type="ECO:0000256" key="1">
    <source>
        <dbReference type="ARBA" id="ARBA00001933"/>
    </source>
</evidence>
<dbReference type="AlphaFoldDB" id="A0A160V8F8"/>
<dbReference type="SUPFAM" id="SSF53383">
    <property type="entry name" value="PLP-dependent transferases"/>
    <property type="match status" value="1"/>
</dbReference>
<protein>
    <submittedName>
        <fullName evidence="7">Serine--pyruvate aminotransferase / L-alanine:glyoxylate aminotransferase</fullName>
        <ecNumber evidence="7">2.6.1.44</ecNumber>
        <ecNumber evidence="7">2.6.1.51</ecNumber>
    </submittedName>
</protein>
<keyword evidence="3 7" id="KW-0032">Aminotransferase</keyword>
<organism evidence="7">
    <name type="scientific">hydrothermal vent metagenome</name>
    <dbReference type="NCBI Taxonomy" id="652676"/>
    <lineage>
        <taxon>unclassified sequences</taxon>
        <taxon>metagenomes</taxon>
        <taxon>ecological metagenomes</taxon>
    </lineage>
</organism>
<gene>
    <name evidence="7" type="ORF">MGWOODY_Clf499</name>
</gene>
<dbReference type="FunFam" id="3.40.640.10:FF:000027">
    <property type="entry name" value="Serine--pyruvate aminotransferase, mitochondrial"/>
    <property type="match status" value="1"/>
</dbReference>
<evidence type="ECO:0000313" key="7">
    <source>
        <dbReference type="EMBL" id="CUV01465.1"/>
    </source>
</evidence>
<keyword evidence="7" id="KW-0670">Pyruvate</keyword>
<dbReference type="EC" id="2.6.1.44" evidence="7"/>
<name>A0A160V8F8_9ZZZZ</name>
<dbReference type="Pfam" id="PF00266">
    <property type="entry name" value="Aminotran_5"/>
    <property type="match status" value="1"/>
</dbReference>
<evidence type="ECO:0000256" key="3">
    <source>
        <dbReference type="ARBA" id="ARBA00022576"/>
    </source>
</evidence>
<reference evidence="7" key="1">
    <citation type="submission" date="2015-10" db="EMBL/GenBank/DDBJ databases">
        <authorList>
            <person name="Gilbert D.G."/>
        </authorList>
    </citation>
    <scope>NUCLEOTIDE SEQUENCE</scope>
</reference>
<dbReference type="GO" id="GO:0008453">
    <property type="term" value="F:alanine-glyoxylate transaminase activity"/>
    <property type="evidence" value="ECO:0007669"/>
    <property type="project" value="UniProtKB-EC"/>
</dbReference>